<sequence length="468" mass="52748">MEKAGSPMMNDKTSTLINEDILEDNFKYLLQNIPIAYIVMDELSQFIGFNQAFLEMLGYSADELLGKPFHYLLNDKSEIENHLKTTFPRLMQDGFHTAIFSLRSKNNNVVHVKAHGFFGYLSDKKTKIAHGFLENFTAEHDASLAKLKLERESKNVLDVISEHVMYFSPNGNLEWSNNLSAPFSNLYCSREKKICGYEQHCLKCPVKYVLEFKKPFSTEVSVNKSVLQISAYPVFEKNDNLISIVQIVRDISERRNLENFVVRECNIERLNVGRDIHDGLGQELVSLNLLSRTLLNKVIDKNSAVYDLAAKIEENARRATSLLHSTIQGLSQVPDSPDGLKIALSNLVESISIAYTKSCAFICRHNIEIDDYLISTNLYYIASESLTNALKHSNCDEVVILLEQEGKIVTLSIKDNGTGFSSAEHRRSGNGLKIMQYRASIINANISVESDSNGTTITCKQMLGGQYE</sequence>
<dbReference type="PANTHER" id="PTHR24421">
    <property type="entry name" value="NITRATE/NITRITE SENSOR PROTEIN NARX-RELATED"/>
    <property type="match status" value="1"/>
</dbReference>
<evidence type="ECO:0000313" key="11">
    <source>
        <dbReference type="Proteomes" id="UP000679575"/>
    </source>
</evidence>
<keyword evidence="6" id="KW-0418">Kinase</keyword>
<reference evidence="10 11" key="1">
    <citation type="submission" date="2021-04" db="EMBL/GenBank/DDBJ databases">
        <title>Novel species identification of genus Shewanella.</title>
        <authorList>
            <person name="Liu G."/>
        </authorList>
    </citation>
    <scope>NUCLEOTIDE SEQUENCE [LARGE SCALE GENOMIC DNA]</scope>
    <source>
        <strain evidence="10 11">FJAT-54481</strain>
    </source>
</reference>
<proteinExistence type="predicted"/>
<keyword evidence="4" id="KW-0808">Transferase</keyword>
<dbReference type="SUPFAM" id="SSF55874">
    <property type="entry name" value="ATPase domain of HSP90 chaperone/DNA topoisomerase II/histidine kinase"/>
    <property type="match status" value="1"/>
</dbReference>
<dbReference type="PROSITE" id="PS50112">
    <property type="entry name" value="PAS"/>
    <property type="match status" value="1"/>
</dbReference>
<dbReference type="Gene3D" id="1.20.5.1930">
    <property type="match status" value="1"/>
</dbReference>
<dbReference type="CDD" id="cd00130">
    <property type="entry name" value="PAS"/>
    <property type="match status" value="1"/>
</dbReference>
<dbReference type="EC" id="2.7.13.3" evidence="2"/>
<dbReference type="CDD" id="cd16917">
    <property type="entry name" value="HATPase_UhpB-NarQ-NarX-like"/>
    <property type="match status" value="1"/>
</dbReference>
<evidence type="ECO:0000259" key="9">
    <source>
        <dbReference type="PROSITE" id="PS50112"/>
    </source>
</evidence>
<dbReference type="Proteomes" id="UP000679575">
    <property type="component" value="Chromosome"/>
</dbReference>
<dbReference type="Gene3D" id="3.30.450.20">
    <property type="entry name" value="PAS domain"/>
    <property type="match status" value="1"/>
</dbReference>
<dbReference type="NCBIfam" id="TIGR00229">
    <property type="entry name" value="sensory_box"/>
    <property type="match status" value="1"/>
</dbReference>
<gene>
    <name evidence="10" type="ORF">KDN34_05985</name>
</gene>
<dbReference type="Gene3D" id="3.30.565.10">
    <property type="entry name" value="Histidine kinase-like ATPase, C-terminal domain"/>
    <property type="match status" value="1"/>
</dbReference>
<dbReference type="Pfam" id="PF07730">
    <property type="entry name" value="HisKA_3"/>
    <property type="match status" value="1"/>
</dbReference>
<evidence type="ECO:0000256" key="3">
    <source>
        <dbReference type="ARBA" id="ARBA00022553"/>
    </source>
</evidence>
<evidence type="ECO:0000256" key="4">
    <source>
        <dbReference type="ARBA" id="ARBA00022679"/>
    </source>
</evidence>
<dbReference type="PANTHER" id="PTHR24421:SF10">
    <property type="entry name" value="NITRATE_NITRITE SENSOR PROTEIN NARQ"/>
    <property type="match status" value="1"/>
</dbReference>
<dbReference type="RefSeq" id="WP_212595988.1">
    <property type="nucleotide sequence ID" value="NZ_CP073587.1"/>
</dbReference>
<evidence type="ECO:0000313" key="10">
    <source>
        <dbReference type="EMBL" id="QUN06983.1"/>
    </source>
</evidence>
<evidence type="ECO:0000256" key="7">
    <source>
        <dbReference type="ARBA" id="ARBA00022840"/>
    </source>
</evidence>
<keyword evidence="8" id="KW-0902">Two-component regulatory system</keyword>
<dbReference type="InterPro" id="IPR000014">
    <property type="entry name" value="PAS"/>
</dbReference>
<evidence type="ECO:0000256" key="1">
    <source>
        <dbReference type="ARBA" id="ARBA00000085"/>
    </source>
</evidence>
<keyword evidence="5" id="KW-0547">Nucleotide-binding</keyword>
<dbReference type="InterPro" id="IPR036890">
    <property type="entry name" value="HATPase_C_sf"/>
</dbReference>
<dbReference type="SUPFAM" id="SSF55785">
    <property type="entry name" value="PYP-like sensor domain (PAS domain)"/>
    <property type="match status" value="1"/>
</dbReference>
<organism evidence="10 11">
    <name type="scientific">Shewanella yunxiaonensis</name>
    <dbReference type="NCBI Taxonomy" id="2829809"/>
    <lineage>
        <taxon>Bacteria</taxon>
        <taxon>Pseudomonadati</taxon>
        <taxon>Pseudomonadota</taxon>
        <taxon>Gammaproteobacteria</taxon>
        <taxon>Alteromonadales</taxon>
        <taxon>Shewanellaceae</taxon>
        <taxon>Shewanella</taxon>
    </lineage>
</organism>
<dbReference type="InterPro" id="IPR035965">
    <property type="entry name" value="PAS-like_dom_sf"/>
</dbReference>
<feature type="domain" description="PAS" evidence="9">
    <location>
        <begin position="22"/>
        <end position="94"/>
    </location>
</feature>
<dbReference type="InterPro" id="IPR011712">
    <property type="entry name" value="Sig_transdc_His_kin_sub3_dim/P"/>
</dbReference>
<comment type="catalytic activity">
    <reaction evidence="1">
        <text>ATP + protein L-histidine = ADP + protein N-phospho-L-histidine.</text>
        <dbReference type="EC" id="2.7.13.3"/>
    </reaction>
</comment>
<dbReference type="Pfam" id="PF02518">
    <property type="entry name" value="HATPase_c"/>
    <property type="match status" value="1"/>
</dbReference>
<evidence type="ECO:0000256" key="6">
    <source>
        <dbReference type="ARBA" id="ARBA00022777"/>
    </source>
</evidence>
<keyword evidence="7" id="KW-0067">ATP-binding</keyword>
<name>A0ABX7YWX6_9GAMM</name>
<dbReference type="Pfam" id="PF13426">
    <property type="entry name" value="PAS_9"/>
    <property type="match status" value="1"/>
</dbReference>
<accession>A0ABX7YWX6</accession>
<keyword evidence="11" id="KW-1185">Reference proteome</keyword>
<keyword evidence="3" id="KW-0597">Phosphoprotein</keyword>
<evidence type="ECO:0000256" key="5">
    <source>
        <dbReference type="ARBA" id="ARBA00022741"/>
    </source>
</evidence>
<evidence type="ECO:0000256" key="2">
    <source>
        <dbReference type="ARBA" id="ARBA00012438"/>
    </source>
</evidence>
<dbReference type="EMBL" id="CP073587">
    <property type="protein sequence ID" value="QUN06983.1"/>
    <property type="molecule type" value="Genomic_DNA"/>
</dbReference>
<evidence type="ECO:0000256" key="8">
    <source>
        <dbReference type="ARBA" id="ARBA00023012"/>
    </source>
</evidence>
<dbReference type="InterPro" id="IPR050482">
    <property type="entry name" value="Sensor_HK_TwoCompSys"/>
</dbReference>
<dbReference type="InterPro" id="IPR003594">
    <property type="entry name" value="HATPase_dom"/>
</dbReference>
<dbReference type="SMART" id="SM00091">
    <property type="entry name" value="PAS"/>
    <property type="match status" value="1"/>
</dbReference>
<protein>
    <recommendedName>
        <fullName evidence="2">histidine kinase</fullName>
        <ecNumber evidence="2">2.7.13.3</ecNumber>
    </recommendedName>
</protein>